<dbReference type="PROSITE" id="PS51186">
    <property type="entry name" value="GNAT"/>
    <property type="match status" value="1"/>
</dbReference>
<dbReference type="InterPro" id="IPR016181">
    <property type="entry name" value="Acyl_CoA_acyltransferase"/>
</dbReference>
<dbReference type="PANTHER" id="PTHR43328:SF1">
    <property type="entry name" value="N-ACETYLTRANSFERASE DOMAIN-CONTAINING PROTEIN"/>
    <property type="match status" value="1"/>
</dbReference>
<name>A0A9D1DQH4_9FIRM</name>
<dbReference type="PANTHER" id="PTHR43328">
    <property type="entry name" value="ACETYLTRANSFERASE-RELATED"/>
    <property type="match status" value="1"/>
</dbReference>
<proteinExistence type="predicted"/>
<dbReference type="AlphaFoldDB" id="A0A9D1DQH4"/>
<comment type="caution">
    <text evidence="2">The sequence shown here is derived from an EMBL/GenBank/DDBJ whole genome shotgun (WGS) entry which is preliminary data.</text>
</comment>
<sequence length="174" mass="19555">MECAIRPWRLEDAASLAQNINNKRVQDNLRDGIPYPYTVRDAEEYISQMLAADPTEMFAFAIDVDGRAIGSIAVERGRNIHFRTAELGYYLGEPYWGRGYGTSAVRQACAYVFSHSDILRIFAEPFSCNAASCRVFEKAGFQLEGILRCNAVKNGKLLDMKLYSLLKDETSPLP</sequence>
<dbReference type="EMBL" id="DVHF01000055">
    <property type="protein sequence ID" value="HIR57004.1"/>
    <property type="molecule type" value="Genomic_DNA"/>
</dbReference>
<gene>
    <name evidence="2" type="ORF">IAA54_04990</name>
</gene>
<feature type="domain" description="N-acetyltransferase" evidence="1">
    <location>
        <begin position="3"/>
        <end position="163"/>
    </location>
</feature>
<evidence type="ECO:0000259" key="1">
    <source>
        <dbReference type="PROSITE" id="PS51186"/>
    </source>
</evidence>
<evidence type="ECO:0000313" key="2">
    <source>
        <dbReference type="EMBL" id="HIR57004.1"/>
    </source>
</evidence>
<reference evidence="2" key="1">
    <citation type="submission" date="2020-10" db="EMBL/GenBank/DDBJ databases">
        <authorList>
            <person name="Gilroy R."/>
        </authorList>
    </citation>
    <scope>NUCLEOTIDE SEQUENCE</scope>
    <source>
        <strain evidence="2">ChiSjej1B19-7085</strain>
    </source>
</reference>
<reference evidence="2" key="2">
    <citation type="journal article" date="2021" name="PeerJ">
        <title>Extensive microbial diversity within the chicken gut microbiome revealed by metagenomics and culture.</title>
        <authorList>
            <person name="Gilroy R."/>
            <person name="Ravi A."/>
            <person name="Getino M."/>
            <person name="Pursley I."/>
            <person name="Horton D.L."/>
            <person name="Alikhan N.F."/>
            <person name="Baker D."/>
            <person name="Gharbi K."/>
            <person name="Hall N."/>
            <person name="Watson M."/>
            <person name="Adriaenssens E.M."/>
            <person name="Foster-Nyarko E."/>
            <person name="Jarju S."/>
            <person name="Secka A."/>
            <person name="Antonio M."/>
            <person name="Oren A."/>
            <person name="Chaudhuri R.R."/>
            <person name="La Ragione R."/>
            <person name="Hildebrand F."/>
            <person name="Pallen M.J."/>
        </authorList>
    </citation>
    <scope>NUCLEOTIDE SEQUENCE</scope>
    <source>
        <strain evidence="2">ChiSjej1B19-7085</strain>
    </source>
</reference>
<dbReference type="GO" id="GO:0016747">
    <property type="term" value="F:acyltransferase activity, transferring groups other than amino-acyl groups"/>
    <property type="evidence" value="ECO:0007669"/>
    <property type="project" value="InterPro"/>
</dbReference>
<organism evidence="2 3">
    <name type="scientific">Candidatus Gallacutalibacter pullicola</name>
    <dbReference type="NCBI Taxonomy" id="2840830"/>
    <lineage>
        <taxon>Bacteria</taxon>
        <taxon>Bacillati</taxon>
        <taxon>Bacillota</taxon>
        <taxon>Clostridia</taxon>
        <taxon>Eubacteriales</taxon>
        <taxon>Candidatus Gallacutalibacter</taxon>
    </lineage>
</organism>
<dbReference type="Pfam" id="PF13302">
    <property type="entry name" value="Acetyltransf_3"/>
    <property type="match status" value="1"/>
</dbReference>
<evidence type="ECO:0000313" key="3">
    <source>
        <dbReference type="Proteomes" id="UP000886785"/>
    </source>
</evidence>
<dbReference type="CDD" id="cd04301">
    <property type="entry name" value="NAT_SF"/>
    <property type="match status" value="1"/>
</dbReference>
<accession>A0A9D1DQH4</accession>
<protein>
    <submittedName>
        <fullName evidence="2">GNAT family N-acetyltransferase</fullName>
    </submittedName>
</protein>
<dbReference type="SUPFAM" id="SSF55729">
    <property type="entry name" value="Acyl-CoA N-acyltransferases (Nat)"/>
    <property type="match status" value="1"/>
</dbReference>
<dbReference type="Proteomes" id="UP000886785">
    <property type="component" value="Unassembled WGS sequence"/>
</dbReference>
<dbReference type="Gene3D" id="3.40.630.30">
    <property type="match status" value="1"/>
</dbReference>
<dbReference type="InterPro" id="IPR000182">
    <property type="entry name" value="GNAT_dom"/>
</dbReference>